<dbReference type="Proteomes" id="UP000315995">
    <property type="component" value="Chromosome"/>
</dbReference>
<feature type="transmembrane region" description="Helical" evidence="1">
    <location>
        <begin position="52"/>
        <end position="69"/>
    </location>
</feature>
<evidence type="ECO:0008006" key="4">
    <source>
        <dbReference type="Google" id="ProtNLM"/>
    </source>
</evidence>
<proteinExistence type="predicted"/>
<protein>
    <recommendedName>
        <fullName evidence="4">PH domain-containing protein</fullName>
    </recommendedName>
</protein>
<organism evidence="2 3">
    <name type="scientific">Persicimonas caeni</name>
    <dbReference type="NCBI Taxonomy" id="2292766"/>
    <lineage>
        <taxon>Bacteria</taxon>
        <taxon>Deltaproteobacteria</taxon>
        <taxon>Bradymonadales</taxon>
        <taxon>Bradymonadaceae</taxon>
        <taxon>Persicimonas</taxon>
    </lineage>
</organism>
<dbReference type="RefSeq" id="WP_141196051.1">
    <property type="nucleotide sequence ID" value="NZ_CP041186.1"/>
</dbReference>
<evidence type="ECO:0000313" key="3">
    <source>
        <dbReference type="Proteomes" id="UP000315995"/>
    </source>
</evidence>
<dbReference type="AlphaFoldDB" id="A0A4Y6PML4"/>
<gene>
    <name evidence="2" type="ORF">FIV42_02010</name>
</gene>
<evidence type="ECO:0000313" key="2">
    <source>
        <dbReference type="EMBL" id="QDG49554.1"/>
    </source>
</evidence>
<feature type="transmembrane region" description="Helical" evidence="1">
    <location>
        <begin position="12"/>
        <end position="32"/>
    </location>
</feature>
<accession>A0A5B8XYK6</accession>
<evidence type="ECO:0000256" key="1">
    <source>
        <dbReference type="SAM" id="Phobius"/>
    </source>
</evidence>
<reference evidence="2 3" key="1">
    <citation type="submission" date="2019-06" db="EMBL/GenBank/DDBJ databases">
        <title>Persicimonas caeni gen. nov., sp. nov., a predatory bacterium isolated from solar saltern.</title>
        <authorList>
            <person name="Wang S."/>
        </authorList>
    </citation>
    <scope>NUCLEOTIDE SEQUENCE [LARGE SCALE GENOMIC DNA]</scope>
    <source>
        <strain evidence="2 3">YN101</strain>
    </source>
</reference>
<accession>A0A4Y6PML4</accession>
<keyword evidence="3" id="KW-1185">Reference proteome</keyword>
<keyword evidence="1" id="KW-0472">Membrane</keyword>
<name>A0A4Y6PML4_PERCE</name>
<sequence length="180" mass="19989">MNTDQLDMKLWPHVVVDAWLAPAASFGAIFGLLILNERYVGAAAMNVPAAELWPYVIGAIVAVGLVRTLNLRSWSQNYRLSIDEETRTLDDGELTCTFDDIRSVAELPGGYLRVATPGGDIFIPGFVDGIEQVRETLSNVQRIEDQTSGVAAIQELWRRYDTWVWLVVLPPAISLLVKMT</sequence>
<keyword evidence="1" id="KW-0812">Transmembrane</keyword>
<dbReference type="EMBL" id="CP041186">
    <property type="protein sequence ID" value="QDG49554.1"/>
    <property type="molecule type" value="Genomic_DNA"/>
</dbReference>
<keyword evidence="1" id="KW-1133">Transmembrane helix</keyword>